<dbReference type="Proteomes" id="UP001301958">
    <property type="component" value="Unassembled WGS sequence"/>
</dbReference>
<dbReference type="InterPro" id="IPR011043">
    <property type="entry name" value="Gal_Oxase/kelch_b-propeller"/>
</dbReference>
<dbReference type="EMBL" id="MU865300">
    <property type="protein sequence ID" value="KAK4230300.1"/>
    <property type="molecule type" value="Genomic_DNA"/>
</dbReference>
<comment type="caution">
    <text evidence="3">The sequence shown here is derived from an EMBL/GenBank/DDBJ whole genome shotgun (WGS) entry which is preliminary data.</text>
</comment>
<name>A0AAN7H6F0_9PEZI</name>
<reference evidence="3" key="1">
    <citation type="journal article" date="2023" name="Mol. Phylogenet. Evol.">
        <title>Genome-scale phylogeny and comparative genomics of the fungal order Sordariales.</title>
        <authorList>
            <person name="Hensen N."/>
            <person name="Bonometti L."/>
            <person name="Westerberg I."/>
            <person name="Brannstrom I.O."/>
            <person name="Guillou S."/>
            <person name="Cros-Aarteil S."/>
            <person name="Calhoun S."/>
            <person name="Haridas S."/>
            <person name="Kuo A."/>
            <person name="Mondo S."/>
            <person name="Pangilinan J."/>
            <person name="Riley R."/>
            <person name="LaButti K."/>
            <person name="Andreopoulos B."/>
            <person name="Lipzen A."/>
            <person name="Chen C."/>
            <person name="Yan M."/>
            <person name="Daum C."/>
            <person name="Ng V."/>
            <person name="Clum A."/>
            <person name="Steindorff A."/>
            <person name="Ohm R.A."/>
            <person name="Martin F."/>
            <person name="Silar P."/>
            <person name="Natvig D.O."/>
            <person name="Lalanne C."/>
            <person name="Gautier V."/>
            <person name="Ament-Velasquez S.L."/>
            <person name="Kruys A."/>
            <person name="Hutchinson M.I."/>
            <person name="Powell A.J."/>
            <person name="Barry K."/>
            <person name="Miller A.N."/>
            <person name="Grigoriev I.V."/>
            <person name="Debuchy R."/>
            <person name="Gladieux P."/>
            <person name="Hiltunen Thoren M."/>
            <person name="Johannesson H."/>
        </authorList>
    </citation>
    <scope>NUCLEOTIDE SEQUENCE</scope>
    <source>
        <strain evidence="3">CBS 990.96</strain>
    </source>
</reference>
<dbReference type="Gene3D" id="2.120.10.80">
    <property type="entry name" value="Kelch-type beta propeller"/>
    <property type="match status" value="1"/>
</dbReference>
<keyword evidence="2" id="KW-0677">Repeat</keyword>
<evidence type="ECO:0000256" key="1">
    <source>
        <dbReference type="ARBA" id="ARBA00022441"/>
    </source>
</evidence>
<keyword evidence="4" id="KW-1185">Reference proteome</keyword>
<sequence length="435" mass="48705">MTSNSGSNIRLQHLVLPSLLGYLNSANALSDNPTSENFIRRALHSATVLGSYVYIDGGELSQYENNKRGRVSDPVNSTLSINISKSWSVDNVEIKVIEKPQEIPVKSRGYLWTDVRREEFYTWGGYWPYTYKKFDLDYVPITKFKADGNGGGTWSLVEMADQEMLKSLRPTEMGATVQVEDTAFLLGGQWSNLTDQRVPTGPSRANPGLMTWDFATKQIQNSTSSDFSPLGSETRIGASALYVPYYGPNGVVFLMGGHSPPVDRAYNIADTRALPLSNLTMFDPVTRESFFQLTTGDAPPFPRRAFCTVGFESQMGYDIFLFGGDNLVGKTRYDDAYVLTLPAFHWIKLPSSNKGLRAYHTCVRVGHRQVLSIGGNPSDIWIEPDPAHRGLLLFDMKRLEWKTDFNASASRYERNEIIQQIYSSDSPGTQWSSDK</sequence>
<protein>
    <recommendedName>
        <fullName evidence="5">Kelch repeat protein</fullName>
    </recommendedName>
</protein>
<evidence type="ECO:0008006" key="5">
    <source>
        <dbReference type="Google" id="ProtNLM"/>
    </source>
</evidence>
<evidence type="ECO:0000313" key="3">
    <source>
        <dbReference type="EMBL" id="KAK4230300.1"/>
    </source>
</evidence>
<keyword evidence="1" id="KW-0880">Kelch repeat</keyword>
<dbReference type="SUPFAM" id="SSF50965">
    <property type="entry name" value="Galactose oxidase, central domain"/>
    <property type="match status" value="1"/>
</dbReference>
<accession>A0AAN7H6F0</accession>
<feature type="non-terminal residue" evidence="3">
    <location>
        <position position="435"/>
    </location>
</feature>
<dbReference type="AlphaFoldDB" id="A0AAN7H6F0"/>
<organism evidence="3 4">
    <name type="scientific">Podospora fimiseda</name>
    <dbReference type="NCBI Taxonomy" id="252190"/>
    <lineage>
        <taxon>Eukaryota</taxon>
        <taxon>Fungi</taxon>
        <taxon>Dikarya</taxon>
        <taxon>Ascomycota</taxon>
        <taxon>Pezizomycotina</taxon>
        <taxon>Sordariomycetes</taxon>
        <taxon>Sordariomycetidae</taxon>
        <taxon>Sordariales</taxon>
        <taxon>Podosporaceae</taxon>
        <taxon>Podospora</taxon>
    </lineage>
</organism>
<evidence type="ECO:0000313" key="4">
    <source>
        <dbReference type="Proteomes" id="UP001301958"/>
    </source>
</evidence>
<dbReference type="PANTHER" id="PTHR46093:SF18">
    <property type="entry name" value="FIBRONECTIN TYPE-III DOMAIN-CONTAINING PROTEIN"/>
    <property type="match status" value="1"/>
</dbReference>
<reference evidence="3" key="2">
    <citation type="submission" date="2023-05" db="EMBL/GenBank/DDBJ databases">
        <authorList>
            <consortium name="Lawrence Berkeley National Laboratory"/>
            <person name="Steindorff A."/>
            <person name="Hensen N."/>
            <person name="Bonometti L."/>
            <person name="Westerberg I."/>
            <person name="Brannstrom I.O."/>
            <person name="Guillou S."/>
            <person name="Cros-Aarteil S."/>
            <person name="Calhoun S."/>
            <person name="Haridas S."/>
            <person name="Kuo A."/>
            <person name="Mondo S."/>
            <person name="Pangilinan J."/>
            <person name="Riley R."/>
            <person name="Labutti K."/>
            <person name="Andreopoulos B."/>
            <person name="Lipzen A."/>
            <person name="Chen C."/>
            <person name="Yanf M."/>
            <person name="Daum C."/>
            <person name="Ng V."/>
            <person name="Clum A."/>
            <person name="Ohm R."/>
            <person name="Martin F."/>
            <person name="Silar P."/>
            <person name="Natvig D."/>
            <person name="Lalanne C."/>
            <person name="Gautier V."/>
            <person name="Ament-Velasquez S.L."/>
            <person name="Kruys A."/>
            <person name="Hutchinson M.I."/>
            <person name="Powell A.J."/>
            <person name="Barry K."/>
            <person name="Miller A.N."/>
            <person name="Grigoriev I.V."/>
            <person name="Debuchy R."/>
            <person name="Gladieux P."/>
            <person name="Thoren M.H."/>
            <person name="Johannesson H."/>
        </authorList>
    </citation>
    <scope>NUCLEOTIDE SEQUENCE</scope>
    <source>
        <strain evidence="3">CBS 990.96</strain>
    </source>
</reference>
<gene>
    <name evidence="3" type="ORF">QBC38DRAFT_534511</name>
</gene>
<proteinExistence type="predicted"/>
<dbReference type="InterPro" id="IPR015915">
    <property type="entry name" value="Kelch-typ_b-propeller"/>
</dbReference>
<evidence type="ECO:0000256" key="2">
    <source>
        <dbReference type="ARBA" id="ARBA00022737"/>
    </source>
</evidence>
<dbReference type="PANTHER" id="PTHR46093">
    <property type="entry name" value="ACYL-COA-BINDING DOMAIN-CONTAINING PROTEIN 5"/>
    <property type="match status" value="1"/>
</dbReference>